<protein>
    <submittedName>
        <fullName evidence="3">Aste57867_9092 protein</fullName>
    </submittedName>
</protein>
<reference evidence="2" key="2">
    <citation type="submission" date="2019-06" db="EMBL/GenBank/DDBJ databases">
        <title>Genomics analysis of Aphanomyces spp. identifies a new class of oomycete effector associated with host adaptation.</title>
        <authorList>
            <person name="Gaulin E."/>
        </authorList>
    </citation>
    <scope>NUCLEOTIDE SEQUENCE</scope>
    <source>
        <strain evidence="2">CBS 578.67</strain>
    </source>
</reference>
<keyword evidence="1" id="KW-0732">Signal</keyword>
<sequence length="220" mass="24361">MNGARVAALLLLLAFMPMRLTRGDGGCVEDYRRCPDGRGVGRDPANKCQFFPCNVTNATMPMCPPDVFQCPWGLKVPRDPDRNCSFFDCPPAVPVRMSPRLSPAYTMMLGLRKRNPPLPHWQRRLGQPAPQLPLRPLPRTNNVPIPSYSSSLDQNCTADTFECPLGMGLVGRNAALNCSFDPCPQTPTCAPDVRLCGRRYQRRKVDLGCNFEPCGDPPLS</sequence>
<feature type="chain" id="PRO_5036116108" evidence="1">
    <location>
        <begin position="24"/>
        <end position="220"/>
    </location>
</feature>
<name>A0A485KLZ5_9STRA</name>
<dbReference type="Proteomes" id="UP000332933">
    <property type="component" value="Unassembled WGS sequence"/>
</dbReference>
<reference evidence="3 4" key="1">
    <citation type="submission" date="2019-03" db="EMBL/GenBank/DDBJ databases">
        <authorList>
            <person name="Gaulin E."/>
            <person name="Dumas B."/>
        </authorList>
    </citation>
    <scope>NUCLEOTIDE SEQUENCE [LARGE SCALE GENOMIC DNA]</scope>
    <source>
        <strain evidence="3">CBS 568.67</strain>
    </source>
</reference>
<dbReference type="AlphaFoldDB" id="A0A485KLZ5"/>
<feature type="signal peptide" evidence="1">
    <location>
        <begin position="1"/>
        <end position="23"/>
    </location>
</feature>
<dbReference type="EMBL" id="VJMH01005126">
    <property type="protein sequence ID" value="KAF0700387.1"/>
    <property type="molecule type" value="Genomic_DNA"/>
</dbReference>
<dbReference type="EMBL" id="CAADRA010005147">
    <property type="protein sequence ID" value="VFT85976.1"/>
    <property type="molecule type" value="Genomic_DNA"/>
</dbReference>
<evidence type="ECO:0000313" key="2">
    <source>
        <dbReference type="EMBL" id="KAF0700387.1"/>
    </source>
</evidence>
<evidence type="ECO:0000313" key="3">
    <source>
        <dbReference type="EMBL" id="VFT85976.1"/>
    </source>
</evidence>
<evidence type="ECO:0000313" key="4">
    <source>
        <dbReference type="Proteomes" id="UP000332933"/>
    </source>
</evidence>
<evidence type="ECO:0000256" key="1">
    <source>
        <dbReference type="SAM" id="SignalP"/>
    </source>
</evidence>
<organism evidence="3 4">
    <name type="scientific">Aphanomyces stellatus</name>
    <dbReference type="NCBI Taxonomy" id="120398"/>
    <lineage>
        <taxon>Eukaryota</taxon>
        <taxon>Sar</taxon>
        <taxon>Stramenopiles</taxon>
        <taxon>Oomycota</taxon>
        <taxon>Saprolegniomycetes</taxon>
        <taxon>Saprolegniales</taxon>
        <taxon>Verrucalvaceae</taxon>
        <taxon>Aphanomyces</taxon>
    </lineage>
</organism>
<dbReference type="OrthoDB" id="69991at2759"/>
<accession>A0A485KLZ5</accession>
<proteinExistence type="predicted"/>
<keyword evidence="4" id="KW-1185">Reference proteome</keyword>
<gene>
    <name evidence="3" type="primary">Aste57867_9092</name>
    <name evidence="2" type="ORF">As57867_009056</name>
    <name evidence="3" type="ORF">ASTE57867_9092</name>
</gene>